<feature type="transmembrane region" description="Helical" evidence="1">
    <location>
        <begin position="232"/>
        <end position="253"/>
    </location>
</feature>
<proteinExistence type="predicted"/>
<gene>
    <name evidence="2" type="ORF">TrST_g5510</name>
</gene>
<keyword evidence="3" id="KW-1185">Reference proteome</keyword>
<comment type="caution">
    <text evidence="2">The sequence shown here is derived from an EMBL/GenBank/DDBJ whole genome shotgun (WGS) entry which is preliminary data.</text>
</comment>
<name>A0A9W7A386_9STRA</name>
<feature type="transmembrane region" description="Helical" evidence="1">
    <location>
        <begin position="450"/>
        <end position="470"/>
    </location>
</feature>
<feature type="transmembrane region" description="Helical" evidence="1">
    <location>
        <begin position="521"/>
        <end position="543"/>
    </location>
</feature>
<feature type="transmembrane region" description="Helical" evidence="1">
    <location>
        <begin position="296"/>
        <end position="318"/>
    </location>
</feature>
<dbReference type="EMBL" id="BRXY01000076">
    <property type="protein sequence ID" value="GMH62280.1"/>
    <property type="molecule type" value="Genomic_DNA"/>
</dbReference>
<dbReference type="PANTHER" id="PTHR31061:SF24">
    <property type="entry name" value="LD22376P"/>
    <property type="match status" value="1"/>
</dbReference>
<evidence type="ECO:0000256" key="1">
    <source>
        <dbReference type="SAM" id="Phobius"/>
    </source>
</evidence>
<keyword evidence="1" id="KW-0812">Transmembrane</keyword>
<sequence>MAYLFQQVDCQVENPMDAIGNLDMDYAIVRFSPPPSTLTAYSVSYVYGDCYECPSQTLVQRSAYLSQPYCVQVPVNYETELTFGGPLCSAKISPYTIKPKQFSYHDLTLSTNSVGECQIDFSTVSSEALSAGWVPLICLFMYLFFIIAFRWLWIKGQKRDIEELLQSETMDPMLGGSGGVDNISIGSGGAKDELLSPLVTSDFDTSNQYSSLNDMMKSKRDRKKKRIDSLDTFRGLSLTLMIFVNYGGGGYYFFNHSTWNGLTVADLLFPWFVWIMGVTVGVTFKAPEGDTRTSKWLTVLLRCVKLFGLGLLLNSAGGDGDLSTLRIPGVLQYFSIAYLYINAIVLFLDSPVGTKSSWTRNAASYALLGSLSLITYCVLTYASGEFEVDGQTCPGAYLGAGGLYGNEAHPKCTGGYHRYVDVMVLGKSHFYDSPTCENVYDCIAYDPEGIVGSLSASFLAFLGLLTGKIVKYHKKKRSDKRMGMIYCASLGVVLLLLAGMLCDFNQNPTVNYVPVNKNMWSPPFILACGGFANVLFTLLFYFIDYSEDDGEHEGEVMWEGWPLRQVGKNSIVLYMGHELLDGTLPFAVYFTEKSKHLHWGTTLSNAIGVTVWILIALRMDKKKFYVSV</sequence>
<accession>A0A9W7A386</accession>
<feature type="transmembrane region" description="Helical" evidence="1">
    <location>
        <begin position="597"/>
        <end position="617"/>
    </location>
</feature>
<feature type="transmembrane region" description="Helical" evidence="1">
    <location>
        <begin position="259"/>
        <end position="284"/>
    </location>
</feature>
<dbReference type="AlphaFoldDB" id="A0A9W7A386"/>
<evidence type="ECO:0008006" key="4">
    <source>
        <dbReference type="Google" id="ProtNLM"/>
    </source>
</evidence>
<feature type="transmembrane region" description="Helical" evidence="1">
    <location>
        <begin position="362"/>
        <end position="382"/>
    </location>
</feature>
<feature type="transmembrane region" description="Helical" evidence="1">
    <location>
        <begin position="482"/>
        <end position="501"/>
    </location>
</feature>
<organism evidence="2 3">
    <name type="scientific">Triparma strigata</name>
    <dbReference type="NCBI Taxonomy" id="1606541"/>
    <lineage>
        <taxon>Eukaryota</taxon>
        <taxon>Sar</taxon>
        <taxon>Stramenopiles</taxon>
        <taxon>Ochrophyta</taxon>
        <taxon>Bolidophyceae</taxon>
        <taxon>Parmales</taxon>
        <taxon>Triparmaceae</taxon>
        <taxon>Triparma</taxon>
    </lineage>
</organism>
<keyword evidence="1" id="KW-1133">Transmembrane helix</keyword>
<keyword evidence="1" id="KW-0472">Membrane</keyword>
<protein>
    <recommendedName>
        <fullName evidence="4">Heparan-alpha-glucosaminide N-acetyltransferase</fullName>
    </recommendedName>
</protein>
<dbReference type="PANTHER" id="PTHR31061">
    <property type="entry name" value="LD22376P"/>
    <property type="match status" value="1"/>
</dbReference>
<evidence type="ECO:0000313" key="2">
    <source>
        <dbReference type="EMBL" id="GMH62280.1"/>
    </source>
</evidence>
<feature type="transmembrane region" description="Helical" evidence="1">
    <location>
        <begin position="330"/>
        <end position="350"/>
    </location>
</feature>
<feature type="transmembrane region" description="Helical" evidence="1">
    <location>
        <begin position="132"/>
        <end position="153"/>
    </location>
</feature>
<reference evidence="3" key="1">
    <citation type="journal article" date="2023" name="Commun. Biol.">
        <title>Genome analysis of Parmales, the sister group of diatoms, reveals the evolutionary specialization of diatoms from phago-mixotrophs to photoautotrophs.</title>
        <authorList>
            <person name="Ban H."/>
            <person name="Sato S."/>
            <person name="Yoshikawa S."/>
            <person name="Yamada K."/>
            <person name="Nakamura Y."/>
            <person name="Ichinomiya M."/>
            <person name="Sato N."/>
            <person name="Blanc-Mathieu R."/>
            <person name="Endo H."/>
            <person name="Kuwata A."/>
            <person name="Ogata H."/>
        </authorList>
    </citation>
    <scope>NUCLEOTIDE SEQUENCE [LARGE SCALE GENOMIC DNA]</scope>
    <source>
        <strain evidence="3">NIES 3701</strain>
    </source>
</reference>
<evidence type="ECO:0000313" key="3">
    <source>
        <dbReference type="Proteomes" id="UP001165085"/>
    </source>
</evidence>
<dbReference type="Proteomes" id="UP001165085">
    <property type="component" value="Unassembled WGS sequence"/>
</dbReference>
<dbReference type="OrthoDB" id="2149840at2759"/>